<dbReference type="EMBL" id="LR881467">
    <property type="protein sequence ID" value="CAD5321252.1"/>
    <property type="molecule type" value="Genomic_DNA"/>
</dbReference>
<dbReference type="PANTHER" id="PTHR14000">
    <property type="entry name" value="FINGER CCCH DOMAIN PROTEIN, PUTATIVE (DUF3755)-RELATED"/>
    <property type="match status" value="1"/>
</dbReference>
<sequence>MNHNNAYSGNLTTPSESSLLISRSGIALNWTTAEDDILIQLLDSYSSDSRSAVTRYLQILEFLHDKTIRDVAARSRWIYEIVNMVLASQVYQPSQVFQPSQHGVHNELLNHNKQWFNQIYANLTFLNLTDNLDLFRKIRENIKSLLKDLNENVSETWKNMPSSLPEKLNDELFLGLDKAIPSTSNLP</sequence>
<dbReference type="AlphaFoldDB" id="A0A7G2EFX3"/>
<evidence type="ECO:0000313" key="1">
    <source>
        <dbReference type="EMBL" id="CAD5321252.1"/>
    </source>
</evidence>
<name>A0A7G2EFX3_ARATH</name>
<accession>A0A7G2EFX3</accession>
<dbReference type="Proteomes" id="UP000516314">
    <property type="component" value="Chromosome 2"/>
</dbReference>
<proteinExistence type="predicted"/>
<dbReference type="PANTHER" id="PTHR14000:SF45">
    <property type="entry name" value="FINGER CCCH DOMAIN PROTEIN, PUTATIVE (DUF3755)-RELATED"/>
    <property type="match status" value="1"/>
</dbReference>
<protein>
    <submittedName>
        <fullName evidence="1">(thale cress) hypothetical protein</fullName>
    </submittedName>
</protein>
<gene>
    <name evidence="1" type="ORF">AT9943_LOCUS9329</name>
</gene>
<evidence type="ECO:0000313" key="2">
    <source>
        <dbReference type="Proteomes" id="UP000516314"/>
    </source>
</evidence>
<organism evidence="1 2">
    <name type="scientific">Arabidopsis thaliana</name>
    <name type="common">Mouse-ear cress</name>
    <dbReference type="NCBI Taxonomy" id="3702"/>
    <lineage>
        <taxon>Eukaryota</taxon>
        <taxon>Viridiplantae</taxon>
        <taxon>Streptophyta</taxon>
        <taxon>Embryophyta</taxon>
        <taxon>Tracheophyta</taxon>
        <taxon>Spermatophyta</taxon>
        <taxon>Magnoliopsida</taxon>
        <taxon>eudicotyledons</taxon>
        <taxon>Gunneridae</taxon>
        <taxon>Pentapetalae</taxon>
        <taxon>rosids</taxon>
        <taxon>malvids</taxon>
        <taxon>Brassicales</taxon>
        <taxon>Brassicaceae</taxon>
        <taxon>Camelineae</taxon>
        <taxon>Arabidopsis</taxon>
    </lineage>
</organism>
<reference evidence="1 2" key="1">
    <citation type="submission" date="2020-09" db="EMBL/GenBank/DDBJ databases">
        <authorList>
            <person name="Ashkenazy H."/>
        </authorList>
    </citation>
    <scope>NUCLEOTIDE SEQUENCE [LARGE SCALE GENOMIC DNA]</scope>
    <source>
        <strain evidence="2">cv. Cdm-0</strain>
    </source>
</reference>